<dbReference type="AlphaFoldDB" id="U6JNG8"/>
<evidence type="ECO:0000313" key="5">
    <source>
        <dbReference type="Proteomes" id="UP000030744"/>
    </source>
</evidence>
<dbReference type="RefSeq" id="XP_013349668.1">
    <property type="nucleotide sequence ID" value="XM_013494214.1"/>
</dbReference>
<dbReference type="InterPro" id="IPR042178">
    <property type="entry name" value="Serpin_sf_1"/>
</dbReference>
<dbReference type="OrthoDB" id="419611at2759"/>
<dbReference type="Pfam" id="PF00079">
    <property type="entry name" value="Serpin"/>
    <property type="match status" value="1"/>
</dbReference>
<dbReference type="InterPro" id="IPR023796">
    <property type="entry name" value="Serpin_dom"/>
</dbReference>
<dbReference type="InterPro" id="IPR042185">
    <property type="entry name" value="Serpin_sf_2"/>
</dbReference>
<sequence>MDPSTVTAERLYGEIAGPSVEAKPNFVFSPYSIFSVFHAAQKGAAGETREQMDALVAPQESFSIPELIQPPQKEGAVALEVANRLYVHPGLEKNKQFKKFKKELEKEKNSAETIDFADAAAAADKINQFVATTTRDHIKNLLSPSALGAQTRLVLINALYFKAPWLTQFQDAATTEGVFFTPSGPKQVKFMKGKLDKAPLLVSMKKEGLAIGLPYTDPRIRLYIVMPDDLASFEKSMIDDPQLLETTFADMEASAMDRSFEEEMFLTLPKFKLSADDNKVDLTEIFGRLGASNMFDMAKADFTGITGDRDLFVSSFVHQADIDVNEEGTEATAASAMIMMLRAMPMPKTPIHVTVDKPFIFQLRFVDGDTNLILFSGRVADPSAAQQ</sequence>
<dbReference type="PANTHER" id="PTHR11461">
    <property type="entry name" value="SERINE PROTEASE INHIBITOR, SERPIN"/>
    <property type="match status" value="1"/>
</dbReference>
<evidence type="ECO:0000313" key="4">
    <source>
        <dbReference type="EMBL" id="CDJ27090.1"/>
    </source>
</evidence>
<dbReference type="GO" id="GO:0005615">
    <property type="term" value="C:extracellular space"/>
    <property type="evidence" value="ECO:0007669"/>
    <property type="project" value="InterPro"/>
</dbReference>
<dbReference type="SMART" id="SM00093">
    <property type="entry name" value="SERPIN"/>
    <property type="match status" value="1"/>
</dbReference>
<dbReference type="InterPro" id="IPR000215">
    <property type="entry name" value="Serpin_fam"/>
</dbReference>
<dbReference type="InterPro" id="IPR036186">
    <property type="entry name" value="Serpin_sf"/>
</dbReference>
<dbReference type="Gene3D" id="3.30.497.10">
    <property type="entry name" value="Antithrombin, subunit I, domain 2"/>
    <property type="match status" value="1"/>
</dbReference>
<dbReference type="EMBL" id="HG678867">
    <property type="protein sequence ID" value="CDJ27090.1"/>
    <property type="molecule type" value="Genomic_DNA"/>
</dbReference>
<gene>
    <name evidence="4" type="ORF">EMH_0028890</name>
</gene>
<protein>
    <submittedName>
        <fullName evidence="4">Serine protease inhibitor, putative</fullName>
    </submittedName>
</protein>
<dbReference type="SUPFAM" id="SSF56574">
    <property type="entry name" value="Serpins"/>
    <property type="match status" value="1"/>
</dbReference>
<dbReference type="InterPro" id="IPR023795">
    <property type="entry name" value="Serpin_CS"/>
</dbReference>
<comment type="similarity">
    <text evidence="1 2">Belongs to the serpin family.</text>
</comment>
<dbReference type="GO" id="GO:0004867">
    <property type="term" value="F:serine-type endopeptidase inhibitor activity"/>
    <property type="evidence" value="ECO:0007669"/>
    <property type="project" value="InterPro"/>
</dbReference>
<dbReference type="PROSITE" id="PS00284">
    <property type="entry name" value="SERPIN"/>
    <property type="match status" value="1"/>
</dbReference>
<evidence type="ECO:0000259" key="3">
    <source>
        <dbReference type="SMART" id="SM00093"/>
    </source>
</evidence>
<keyword evidence="5" id="KW-1185">Reference proteome</keyword>
<accession>U6JNG8</accession>
<dbReference type="Gene3D" id="2.30.39.10">
    <property type="entry name" value="Alpha-1-antitrypsin, domain 1"/>
    <property type="match status" value="1"/>
</dbReference>
<organism evidence="4 5">
    <name type="scientific">Eimeria mitis</name>
    <dbReference type="NCBI Taxonomy" id="44415"/>
    <lineage>
        <taxon>Eukaryota</taxon>
        <taxon>Sar</taxon>
        <taxon>Alveolata</taxon>
        <taxon>Apicomplexa</taxon>
        <taxon>Conoidasida</taxon>
        <taxon>Coccidia</taxon>
        <taxon>Eucoccidiorida</taxon>
        <taxon>Eimeriorina</taxon>
        <taxon>Eimeriidae</taxon>
        <taxon>Eimeria</taxon>
    </lineage>
</organism>
<dbReference type="VEuPathDB" id="ToxoDB:EMH_0028890"/>
<reference evidence="4" key="1">
    <citation type="submission" date="2013-10" db="EMBL/GenBank/DDBJ databases">
        <title>Genomic analysis of the causative agents of coccidiosis in chickens.</title>
        <authorList>
            <person name="Reid A.J."/>
            <person name="Blake D."/>
            <person name="Billington K."/>
            <person name="Browne H."/>
            <person name="Dunn M."/>
            <person name="Hung S."/>
            <person name="Kawahara F."/>
            <person name="Miranda-Saavedra D."/>
            <person name="Mourier T."/>
            <person name="Nagra H."/>
            <person name="Otto T.D."/>
            <person name="Rawlings N."/>
            <person name="Sanchez A."/>
            <person name="Sanders M."/>
            <person name="Subramaniam C."/>
            <person name="Tay Y."/>
            <person name="Dear P."/>
            <person name="Doerig C."/>
            <person name="Gruber A."/>
            <person name="Parkinson J."/>
            <person name="Shirley M."/>
            <person name="Wan K.L."/>
            <person name="Berriman M."/>
            <person name="Tomley F."/>
            <person name="Pain A."/>
        </authorList>
    </citation>
    <scope>NUCLEOTIDE SEQUENCE [LARGE SCALE GENOMIC DNA]</scope>
    <source>
        <strain evidence="4">Houghton</strain>
    </source>
</reference>
<evidence type="ECO:0000256" key="2">
    <source>
        <dbReference type="RuleBase" id="RU000411"/>
    </source>
</evidence>
<dbReference type="PANTHER" id="PTHR11461:SF211">
    <property type="entry name" value="GH10112P-RELATED"/>
    <property type="match status" value="1"/>
</dbReference>
<dbReference type="Proteomes" id="UP000030744">
    <property type="component" value="Unassembled WGS sequence"/>
</dbReference>
<evidence type="ECO:0000256" key="1">
    <source>
        <dbReference type="ARBA" id="ARBA00009500"/>
    </source>
</evidence>
<reference evidence="4" key="2">
    <citation type="submission" date="2013-10" db="EMBL/GenBank/DDBJ databases">
        <authorList>
            <person name="Aslett M."/>
        </authorList>
    </citation>
    <scope>NUCLEOTIDE SEQUENCE [LARGE SCALE GENOMIC DNA]</scope>
    <source>
        <strain evidence="4">Houghton</strain>
    </source>
</reference>
<feature type="domain" description="Serpin" evidence="3">
    <location>
        <begin position="9"/>
        <end position="382"/>
    </location>
</feature>
<dbReference type="GeneID" id="25377738"/>
<name>U6JNG8_9EIME</name>
<proteinExistence type="inferred from homology"/>